<dbReference type="InterPro" id="IPR017441">
    <property type="entry name" value="Protein_kinase_ATP_BS"/>
</dbReference>
<dbReference type="PROSITE" id="PS00107">
    <property type="entry name" value="PROTEIN_KINASE_ATP"/>
    <property type="match status" value="2"/>
</dbReference>
<dbReference type="AlphaFoldDB" id="A0AA35ZJT7"/>
<keyword evidence="9 17" id="KW-0547">Nucleotide-binding</keyword>
<dbReference type="Pfam" id="PF07714">
    <property type="entry name" value="PK_Tyr_Ser-Thr"/>
    <property type="match status" value="2"/>
</dbReference>
<dbReference type="PROSITE" id="PS50011">
    <property type="entry name" value="PROTEIN_KINASE_DOM"/>
    <property type="match status" value="2"/>
</dbReference>
<keyword evidence="11 17" id="KW-0067">ATP-binding</keyword>
<dbReference type="PANTHER" id="PTHR27003:SF342">
    <property type="entry name" value="TYROSINE-PROTEIN KINASE, CSF-1_PDGF RECEPTOR FAMILY-RELATED"/>
    <property type="match status" value="1"/>
</dbReference>
<keyword evidence="5" id="KW-0723">Serine/threonine-protein kinase</keyword>
<evidence type="ECO:0000256" key="11">
    <source>
        <dbReference type="ARBA" id="ARBA00022840"/>
    </source>
</evidence>
<comment type="subcellular location">
    <subcellularLocation>
        <location evidence="1">Cell membrane</location>
        <topology evidence="1">Single-pass type I membrane protein</topology>
    </subcellularLocation>
</comment>
<evidence type="ECO:0000313" key="20">
    <source>
        <dbReference type="EMBL" id="CAI9293960.1"/>
    </source>
</evidence>
<dbReference type="FunFam" id="1.10.510.10:FF:000240">
    <property type="entry name" value="Lectin-domain containing receptor kinase A4.3"/>
    <property type="match status" value="1"/>
</dbReference>
<dbReference type="InterPro" id="IPR008271">
    <property type="entry name" value="Ser/Thr_kinase_AS"/>
</dbReference>
<dbReference type="GO" id="GO:0005524">
    <property type="term" value="F:ATP binding"/>
    <property type="evidence" value="ECO:0007669"/>
    <property type="project" value="UniProtKB-UniRule"/>
</dbReference>
<dbReference type="Proteomes" id="UP001177003">
    <property type="component" value="Chromosome 7"/>
</dbReference>
<dbReference type="FunFam" id="3.30.200.20:FF:000039">
    <property type="entry name" value="receptor-like protein kinase FERONIA"/>
    <property type="match status" value="2"/>
</dbReference>
<dbReference type="InterPro" id="IPR011009">
    <property type="entry name" value="Kinase-like_dom_sf"/>
</dbReference>
<name>A0AA35ZJT7_LACSI</name>
<comment type="similarity">
    <text evidence="2">In the N-terminal section; belongs to the leguminous lectin family.</text>
</comment>
<keyword evidence="21" id="KW-1185">Reference proteome</keyword>
<keyword evidence="14" id="KW-1015">Disulfide bond</keyword>
<evidence type="ECO:0000256" key="17">
    <source>
        <dbReference type="PROSITE-ProRule" id="PRU10141"/>
    </source>
</evidence>
<evidence type="ECO:0000256" key="3">
    <source>
        <dbReference type="ARBA" id="ARBA00010217"/>
    </source>
</evidence>
<evidence type="ECO:0000256" key="14">
    <source>
        <dbReference type="ARBA" id="ARBA00023157"/>
    </source>
</evidence>
<keyword evidence="8" id="KW-0732">Signal</keyword>
<dbReference type="Gene3D" id="3.30.200.20">
    <property type="entry name" value="Phosphorylase Kinase, domain 1"/>
    <property type="match status" value="2"/>
</dbReference>
<dbReference type="InterPro" id="IPR000719">
    <property type="entry name" value="Prot_kinase_dom"/>
</dbReference>
<evidence type="ECO:0000256" key="12">
    <source>
        <dbReference type="ARBA" id="ARBA00022989"/>
    </source>
</evidence>
<protein>
    <recommendedName>
        <fullName evidence="19">Protein kinase domain-containing protein</fullName>
    </recommendedName>
</protein>
<feature type="domain" description="Protein kinase" evidence="19">
    <location>
        <begin position="387"/>
        <end position="666"/>
    </location>
</feature>
<evidence type="ECO:0000256" key="7">
    <source>
        <dbReference type="ARBA" id="ARBA00022692"/>
    </source>
</evidence>
<dbReference type="EMBL" id="OX465083">
    <property type="protein sequence ID" value="CAI9293960.1"/>
    <property type="molecule type" value="Genomic_DNA"/>
</dbReference>
<comment type="similarity">
    <text evidence="3">In the C-terminal section; belongs to the protein kinase superfamily. Ser/Thr protein kinase family.</text>
</comment>
<evidence type="ECO:0000256" key="15">
    <source>
        <dbReference type="ARBA" id="ARBA00023170"/>
    </source>
</evidence>
<feature type="binding site" evidence="17">
    <location>
        <position position="418"/>
    </location>
    <ligand>
        <name>ATP</name>
        <dbReference type="ChEBI" id="CHEBI:30616"/>
    </ligand>
</feature>
<dbReference type="InterPro" id="IPR001245">
    <property type="entry name" value="Ser-Thr/Tyr_kinase_cat_dom"/>
</dbReference>
<evidence type="ECO:0000256" key="10">
    <source>
        <dbReference type="ARBA" id="ARBA00022777"/>
    </source>
</evidence>
<dbReference type="SMART" id="SM00220">
    <property type="entry name" value="S_TKc"/>
    <property type="match status" value="2"/>
</dbReference>
<evidence type="ECO:0000313" key="21">
    <source>
        <dbReference type="Proteomes" id="UP001177003"/>
    </source>
</evidence>
<evidence type="ECO:0000256" key="9">
    <source>
        <dbReference type="ARBA" id="ARBA00022741"/>
    </source>
</evidence>
<keyword evidence="13" id="KW-0472">Membrane</keyword>
<reference evidence="20" key="1">
    <citation type="submission" date="2023-04" db="EMBL/GenBank/DDBJ databases">
        <authorList>
            <person name="Vijverberg K."/>
            <person name="Xiong W."/>
            <person name="Schranz E."/>
        </authorList>
    </citation>
    <scope>NUCLEOTIDE SEQUENCE</scope>
</reference>
<evidence type="ECO:0000256" key="2">
    <source>
        <dbReference type="ARBA" id="ARBA00008536"/>
    </source>
</evidence>
<dbReference type="GO" id="GO:0009506">
    <property type="term" value="C:plasmodesma"/>
    <property type="evidence" value="ECO:0007669"/>
    <property type="project" value="TreeGrafter"/>
</dbReference>
<keyword evidence="15" id="KW-0675">Receptor</keyword>
<keyword evidence="4" id="KW-1003">Cell membrane</keyword>
<dbReference type="FunFam" id="1.10.510.10:FF:000468">
    <property type="entry name" value="PTI1-like tyrosine-protein kinase 3"/>
    <property type="match status" value="1"/>
</dbReference>
<proteinExistence type="inferred from homology"/>
<keyword evidence="7" id="KW-0812">Transmembrane</keyword>
<gene>
    <name evidence="20" type="ORF">LSALG_LOCUS32956</name>
</gene>
<dbReference type="SUPFAM" id="SSF56112">
    <property type="entry name" value="Protein kinase-like (PK-like)"/>
    <property type="match status" value="2"/>
</dbReference>
<evidence type="ECO:0000256" key="4">
    <source>
        <dbReference type="ARBA" id="ARBA00022475"/>
    </source>
</evidence>
<evidence type="ECO:0000256" key="13">
    <source>
        <dbReference type="ARBA" id="ARBA00023136"/>
    </source>
</evidence>
<dbReference type="GO" id="GO:0002229">
    <property type="term" value="P:defense response to oomycetes"/>
    <property type="evidence" value="ECO:0007669"/>
    <property type="project" value="UniProtKB-ARBA"/>
</dbReference>
<dbReference type="PROSITE" id="PS00108">
    <property type="entry name" value="PROTEIN_KINASE_ST"/>
    <property type="match status" value="1"/>
</dbReference>
<evidence type="ECO:0000259" key="19">
    <source>
        <dbReference type="PROSITE" id="PS50011"/>
    </source>
</evidence>
<keyword evidence="16" id="KW-0325">Glycoprotein</keyword>
<evidence type="ECO:0000256" key="16">
    <source>
        <dbReference type="ARBA" id="ARBA00023180"/>
    </source>
</evidence>
<evidence type="ECO:0000256" key="5">
    <source>
        <dbReference type="ARBA" id="ARBA00022527"/>
    </source>
</evidence>
<feature type="binding site" evidence="17">
    <location>
        <position position="68"/>
    </location>
    <ligand>
        <name>ATP</name>
        <dbReference type="ChEBI" id="CHEBI:30616"/>
    </ligand>
</feature>
<dbReference type="GO" id="GO:0004714">
    <property type="term" value="F:transmembrane receptor protein tyrosine kinase activity"/>
    <property type="evidence" value="ECO:0007669"/>
    <property type="project" value="InterPro"/>
</dbReference>
<dbReference type="PANTHER" id="PTHR27003">
    <property type="entry name" value="OS07G0166700 PROTEIN"/>
    <property type="match status" value="1"/>
</dbReference>
<organism evidence="20 21">
    <name type="scientific">Lactuca saligna</name>
    <name type="common">Willowleaf lettuce</name>
    <dbReference type="NCBI Taxonomy" id="75948"/>
    <lineage>
        <taxon>Eukaryota</taxon>
        <taxon>Viridiplantae</taxon>
        <taxon>Streptophyta</taxon>
        <taxon>Embryophyta</taxon>
        <taxon>Tracheophyta</taxon>
        <taxon>Spermatophyta</taxon>
        <taxon>Magnoliopsida</taxon>
        <taxon>eudicotyledons</taxon>
        <taxon>Gunneridae</taxon>
        <taxon>Pentapetalae</taxon>
        <taxon>asterids</taxon>
        <taxon>campanulids</taxon>
        <taxon>Asterales</taxon>
        <taxon>Asteraceae</taxon>
        <taxon>Cichorioideae</taxon>
        <taxon>Cichorieae</taxon>
        <taxon>Lactucinae</taxon>
        <taxon>Lactuca</taxon>
    </lineage>
</organism>
<keyword evidence="12" id="KW-1133">Transmembrane helix</keyword>
<dbReference type="CDD" id="cd14066">
    <property type="entry name" value="STKc_IRAK"/>
    <property type="match status" value="2"/>
</dbReference>
<dbReference type="GO" id="GO:0005886">
    <property type="term" value="C:plasma membrane"/>
    <property type="evidence" value="ECO:0007669"/>
    <property type="project" value="UniProtKB-SubCell"/>
</dbReference>
<accession>A0AA35ZJT7</accession>
<keyword evidence="10" id="KW-0418">Kinase</keyword>
<dbReference type="Gene3D" id="1.10.510.10">
    <property type="entry name" value="Transferase(Phosphotransferase) domain 1"/>
    <property type="match status" value="2"/>
</dbReference>
<dbReference type="GO" id="GO:0004674">
    <property type="term" value="F:protein serine/threonine kinase activity"/>
    <property type="evidence" value="ECO:0007669"/>
    <property type="project" value="UniProtKB-KW"/>
</dbReference>
<sequence length="693" mass="77630">MLAASGDGKESDHPSTESSQTCRKFEYSEILLATDNFDESLVIGKGGFGKVYKGNIINGSSLVVAAIKRLDSMSTQGATEFWAEVEMLSKLRHCHLVSLFGYCNYEKEMILIYEYIPNGTLEDHLHKLGTPLSWLQRLKICIGAARGLDYLHTGTGIEFGVIHRDVKSSNILLHERWAAKISDFGLSKIGPTNQPSTTVITGVKGTFGYFDPNYFTTGKLTRKSDVYAFGVVLMEVLCRKRAVDRTLDEDHWGLVMWAQDSIKEGNLKHIIDSGIRGQISTKCLNEFVQIAEKCLLRNPKLRPTMAEIVVGLNSVLASEEKTSSFFPPDDRKKLDIFPLPSNGENSGRTVVPLPSNGDNSGISSFREPSHPCRQFDFPEILLATHNFHESLLIGVGGFGKVYKGNIMNGSSAEVVAIKRLNTMSSEGASVFWAEVETLSKLRHYHLVSLLGYCNYEKEMILIYNYLPNGTLEHHLHKLGTPLSWLQRLNICIGAARGLDYLHTGMGIDFVVHRNVNTSTILLHENWEAKISSFGLSKIGPANQSLTFVNTLIKGTLGYLDPDYYSTGRLTRKSDVYSFGVVLLEVLCRKRAIERSLDVETWALATWAQQSIKEGNLKRIIDFDIRDQISPYCLQEFVRVVEGCLHSSPKQRPTMAEVVGLLVHIRTIQEKMNNPLKLAQRTIFGRMFDNRRGH</sequence>
<feature type="domain" description="Protein kinase" evidence="19">
    <location>
        <begin position="37"/>
        <end position="316"/>
    </location>
</feature>
<dbReference type="InterPro" id="IPR045272">
    <property type="entry name" value="ANXUR1/2-like"/>
</dbReference>
<evidence type="ECO:0000256" key="1">
    <source>
        <dbReference type="ARBA" id="ARBA00004251"/>
    </source>
</evidence>
<evidence type="ECO:0000256" key="18">
    <source>
        <dbReference type="SAM" id="MobiDB-lite"/>
    </source>
</evidence>
<keyword evidence="6" id="KW-0808">Transferase</keyword>
<feature type="region of interest" description="Disordered" evidence="18">
    <location>
        <begin position="1"/>
        <end position="21"/>
    </location>
</feature>
<evidence type="ECO:0000256" key="6">
    <source>
        <dbReference type="ARBA" id="ARBA00022679"/>
    </source>
</evidence>
<evidence type="ECO:0000256" key="8">
    <source>
        <dbReference type="ARBA" id="ARBA00022729"/>
    </source>
</evidence>